<dbReference type="RefSeq" id="XP_009027793.1">
    <property type="nucleotide sequence ID" value="XM_009029545.1"/>
</dbReference>
<reference evidence="3" key="3">
    <citation type="submission" date="2015-06" db="UniProtKB">
        <authorList>
            <consortium name="EnsemblMetazoa"/>
        </authorList>
    </citation>
    <scope>IDENTIFICATION</scope>
</reference>
<organism evidence="3 4">
    <name type="scientific">Helobdella robusta</name>
    <name type="common">Californian leech</name>
    <dbReference type="NCBI Taxonomy" id="6412"/>
    <lineage>
        <taxon>Eukaryota</taxon>
        <taxon>Metazoa</taxon>
        <taxon>Spiralia</taxon>
        <taxon>Lophotrochozoa</taxon>
        <taxon>Annelida</taxon>
        <taxon>Clitellata</taxon>
        <taxon>Hirudinea</taxon>
        <taxon>Rhynchobdellida</taxon>
        <taxon>Glossiphoniidae</taxon>
        <taxon>Helobdella</taxon>
    </lineage>
</organism>
<evidence type="ECO:0000313" key="4">
    <source>
        <dbReference type="Proteomes" id="UP000015101"/>
    </source>
</evidence>
<accession>T1FFK9</accession>
<dbReference type="EnsemblMetazoa" id="HelroT180213">
    <property type="protein sequence ID" value="HelroP180213"/>
    <property type="gene ID" value="HelroG180213"/>
</dbReference>
<dbReference type="GO" id="GO:0051082">
    <property type="term" value="F:unfolded protein binding"/>
    <property type="evidence" value="ECO:0000318"/>
    <property type="project" value="GO_Central"/>
</dbReference>
<dbReference type="InterPro" id="IPR002068">
    <property type="entry name" value="A-crystallin/Hsp20_dom"/>
</dbReference>
<reference evidence="4" key="1">
    <citation type="submission" date="2012-12" db="EMBL/GenBank/DDBJ databases">
        <authorList>
            <person name="Hellsten U."/>
            <person name="Grimwood J."/>
            <person name="Chapman J.A."/>
            <person name="Shapiro H."/>
            <person name="Aerts A."/>
            <person name="Otillar R.P."/>
            <person name="Terry A.Y."/>
            <person name="Boore J.L."/>
            <person name="Simakov O."/>
            <person name="Marletaz F."/>
            <person name="Cho S.-J."/>
            <person name="Edsinger-Gonzales E."/>
            <person name="Havlak P."/>
            <person name="Kuo D.-H."/>
            <person name="Larsson T."/>
            <person name="Lv J."/>
            <person name="Arendt D."/>
            <person name="Savage R."/>
            <person name="Osoegawa K."/>
            <person name="de Jong P."/>
            <person name="Lindberg D.R."/>
            <person name="Seaver E.C."/>
            <person name="Weisblat D.A."/>
            <person name="Putnam N.H."/>
            <person name="Grigoriev I.V."/>
            <person name="Rokhsar D.S."/>
        </authorList>
    </citation>
    <scope>NUCLEOTIDE SEQUENCE</scope>
</reference>
<reference evidence="2 4" key="2">
    <citation type="journal article" date="2013" name="Nature">
        <title>Insights into bilaterian evolution from three spiralian genomes.</title>
        <authorList>
            <person name="Simakov O."/>
            <person name="Marletaz F."/>
            <person name="Cho S.J."/>
            <person name="Edsinger-Gonzales E."/>
            <person name="Havlak P."/>
            <person name="Hellsten U."/>
            <person name="Kuo D.H."/>
            <person name="Larsson T."/>
            <person name="Lv J."/>
            <person name="Arendt D."/>
            <person name="Savage R."/>
            <person name="Osoegawa K."/>
            <person name="de Jong P."/>
            <person name="Grimwood J."/>
            <person name="Chapman J.A."/>
            <person name="Shapiro H."/>
            <person name="Aerts A."/>
            <person name="Otillar R.P."/>
            <person name="Terry A.Y."/>
            <person name="Boore J.L."/>
            <person name="Grigoriev I.V."/>
            <person name="Lindberg D.R."/>
            <person name="Seaver E.C."/>
            <person name="Weisblat D.A."/>
            <person name="Putnam N.H."/>
            <person name="Rokhsar D.S."/>
        </authorList>
    </citation>
    <scope>NUCLEOTIDE SEQUENCE</scope>
</reference>
<dbReference type="PANTHER" id="PTHR45640:SF26">
    <property type="entry name" value="RE23625P"/>
    <property type="match status" value="1"/>
</dbReference>
<evidence type="ECO:0000313" key="3">
    <source>
        <dbReference type="EnsemblMetazoa" id="HelroP180213"/>
    </source>
</evidence>
<dbReference type="Pfam" id="PF00011">
    <property type="entry name" value="HSP20"/>
    <property type="match status" value="2"/>
</dbReference>
<dbReference type="HOGENOM" id="CLU_1534239_0_0_1"/>
<sequence length="175" mass="19858">MTAQCLDDQDNAVYRKTMRRQIDLPETADTTNVDCVMSEDGILTVSMPFHLPKTVQSPVPPNPALIPIVTDDDNRRYIRLEIPIGPDFTIDDVKVSSEGHSLVVRAWYEAEIGLEGAQVTRRELKKEFRIPESIQVESIRYDLTESGVLQIEILLAELEEPYVCYVETDDLNACF</sequence>
<dbReference type="GeneID" id="20207608"/>
<dbReference type="GO" id="GO:0042026">
    <property type="term" value="P:protein refolding"/>
    <property type="evidence" value="ECO:0000318"/>
    <property type="project" value="GO_Central"/>
</dbReference>
<feature type="domain" description="SHSP" evidence="1">
    <location>
        <begin position="86"/>
        <end position="157"/>
    </location>
</feature>
<dbReference type="PANTHER" id="PTHR45640">
    <property type="entry name" value="HEAT SHOCK PROTEIN HSP-12.2-RELATED"/>
    <property type="match status" value="1"/>
</dbReference>
<dbReference type="GO" id="GO:0005634">
    <property type="term" value="C:nucleus"/>
    <property type="evidence" value="ECO:0000318"/>
    <property type="project" value="GO_Central"/>
</dbReference>
<proteinExistence type="predicted"/>
<dbReference type="InterPro" id="IPR008978">
    <property type="entry name" value="HSP20-like_chaperone"/>
</dbReference>
<dbReference type="InParanoid" id="T1FFK9"/>
<feature type="domain" description="SHSP" evidence="1">
    <location>
        <begin position="16"/>
        <end position="53"/>
    </location>
</feature>
<dbReference type="Proteomes" id="UP000015101">
    <property type="component" value="Unassembled WGS sequence"/>
</dbReference>
<gene>
    <name evidence="3" type="primary">20207608</name>
    <name evidence="2" type="ORF">HELRODRAFT_180213</name>
</gene>
<dbReference type="EMBL" id="AMQM01007128">
    <property type="status" value="NOT_ANNOTATED_CDS"/>
    <property type="molecule type" value="Genomic_DNA"/>
</dbReference>
<dbReference type="AlphaFoldDB" id="T1FFK9"/>
<dbReference type="OrthoDB" id="10060792at2759"/>
<dbReference type="EMBL" id="KB097572">
    <property type="protein sequence ID" value="ESN94053.1"/>
    <property type="molecule type" value="Genomic_DNA"/>
</dbReference>
<dbReference type="CTD" id="20207608"/>
<dbReference type="GO" id="GO:0009408">
    <property type="term" value="P:response to heat"/>
    <property type="evidence" value="ECO:0000318"/>
    <property type="project" value="GO_Central"/>
</dbReference>
<name>T1FFK9_HELRO</name>
<dbReference type="SUPFAM" id="SSF49764">
    <property type="entry name" value="HSP20-like chaperones"/>
    <property type="match status" value="1"/>
</dbReference>
<dbReference type="InterPro" id="IPR001436">
    <property type="entry name" value="Alpha-crystallin/sHSP_animal"/>
</dbReference>
<dbReference type="Gene3D" id="2.60.40.790">
    <property type="match status" value="2"/>
</dbReference>
<protein>
    <recommendedName>
        <fullName evidence="1">SHSP domain-containing protein</fullName>
    </recommendedName>
</protein>
<dbReference type="CDD" id="cd06464">
    <property type="entry name" value="ACD_sHsps-like"/>
    <property type="match status" value="1"/>
</dbReference>
<dbReference type="GO" id="GO:0005737">
    <property type="term" value="C:cytoplasm"/>
    <property type="evidence" value="ECO:0000318"/>
    <property type="project" value="GO_Central"/>
</dbReference>
<dbReference type="STRING" id="6412.T1FFK9"/>
<keyword evidence="4" id="KW-1185">Reference proteome</keyword>
<evidence type="ECO:0000313" key="2">
    <source>
        <dbReference type="EMBL" id="ESN94053.1"/>
    </source>
</evidence>
<dbReference type="KEGG" id="hro:HELRODRAFT_180213"/>
<evidence type="ECO:0000259" key="1">
    <source>
        <dbReference type="Pfam" id="PF00011"/>
    </source>
</evidence>